<dbReference type="PROSITE" id="PS00122">
    <property type="entry name" value="CARBOXYLESTERASE_B_1"/>
    <property type="match status" value="1"/>
</dbReference>
<feature type="signal peptide" evidence="6">
    <location>
        <begin position="1"/>
        <end position="19"/>
    </location>
</feature>
<dbReference type="Gene3D" id="3.40.50.1820">
    <property type="entry name" value="alpha/beta hydrolase"/>
    <property type="match status" value="1"/>
</dbReference>
<dbReference type="InterPro" id="IPR050309">
    <property type="entry name" value="Type-B_Carboxylest/Lipase"/>
</dbReference>
<evidence type="ECO:0000256" key="1">
    <source>
        <dbReference type="ARBA" id="ARBA00001024"/>
    </source>
</evidence>
<dbReference type="Pfam" id="PF00135">
    <property type="entry name" value="COesterase"/>
    <property type="match status" value="1"/>
</dbReference>
<dbReference type="InterPro" id="IPR019826">
    <property type="entry name" value="Carboxylesterase_B_AS"/>
</dbReference>
<keyword evidence="3 6" id="KW-0378">Hydrolase</keyword>
<protein>
    <recommendedName>
        <fullName evidence="6">Carboxylic ester hydrolase</fullName>
        <ecNumber evidence="6">3.1.1.-</ecNumber>
    </recommendedName>
</protein>
<dbReference type="CDD" id="cd00312">
    <property type="entry name" value="Esterase_lipase"/>
    <property type="match status" value="1"/>
</dbReference>
<dbReference type="SUPFAM" id="SSF53474">
    <property type="entry name" value="alpha/beta-Hydrolases"/>
    <property type="match status" value="1"/>
</dbReference>
<dbReference type="PANTHER" id="PTHR11559">
    <property type="entry name" value="CARBOXYLESTERASE"/>
    <property type="match status" value="1"/>
</dbReference>
<keyword evidence="5" id="KW-0443">Lipid metabolism</keyword>
<sequence length="563" mass="61652">MVSKNFFLAAAVNLAGVLAQAPTAVLNGNEVISGVVEGKVDTFKGIPFADPPLNDLRFKHPQPFTGSYQGLKANDFSPACMQLDPGNSLTLLDKALGLAKVIPEQFRGPLYDMAKGTVSMNEDCLYLNVFRPAGTKPEDKLPVMVWIYGGAFVYGSSAAYPGNSYVKESINMGQPVVFVSINYRTGPFGFLGGDAITAEGNTNAGLHDQRKGLEWVSDNIANFGGDPDKVMIFGESAGAMSVAHQLIAYGGDNTYNGKKLFHSAILQSGGPLPYHDSSSVGPDISYNRFAQYAGCDTSASANDTLECLRSKSSSVLHDAQNSYDLKDLFGLLPQFLGFGPRPDGNIIPDAAYELFRSGRYAKVPYISGNQEDEGTAFAPVALNATTTPHVKKWLQYIFYDASEASIDRVLSLYPQTLSVGSPFRTGILNALTPQFKRVAAILSDMLFQSPRRVMLSATKDVNRWTYLSTHLHNLVPFLGTFHGNELIFQFNVNIGPANSYLRYFISFANHHDPNVGTNLLQWDQYTDEGKEMLEIHMTDNVMRTDDYRIEGISNFETDVNLYG</sequence>
<keyword evidence="6" id="KW-0732">Signal</keyword>
<comment type="catalytic activity">
    <reaction evidence="1">
        <text>a triacylglycerol + H2O = a diacylglycerol + a fatty acid + H(+)</text>
        <dbReference type="Rhea" id="RHEA:12044"/>
        <dbReference type="ChEBI" id="CHEBI:15377"/>
        <dbReference type="ChEBI" id="CHEBI:15378"/>
        <dbReference type="ChEBI" id="CHEBI:17855"/>
        <dbReference type="ChEBI" id="CHEBI:18035"/>
        <dbReference type="ChEBI" id="CHEBI:28868"/>
        <dbReference type="EC" id="3.1.1.3"/>
    </reaction>
</comment>
<comment type="similarity">
    <text evidence="2 6">Belongs to the type-B carboxylesterase/lipase family.</text>
</comment>
<evidence type="ECO:0000256" key="2">
    <source>
        <dbReference type="ARBA" id="ARBA00005964"/>
    </source>
</evidence>
<organism evidence="8">
    <name type="scientific">Geotrichum candidum</name>
    <name type="common">Oospora lactis</name>
    <name type="synonym">Dipodascus geotrichum</name>
    <dbReference type="NCBI Taxonomy" id="1173061"/>
    <lineage>
        <taxon>Eukaryota</taxon>
        <taxon>Fungi</taxon>
        <taxon>Dikarya</taxon>
        <taxon>Ascomycota</taxon>
        <taxon>Saccharomycotina</taxon>
        <taxon>Dipodascomycetes</taxon>
        <taxon>Dipodascales</taxon>
        <taxon>Dipodascaceae</taxon>
        <taxon>Geotrichum</taxon>
    </lineage>
</organism>
<evidence type="ECO:0000256" key="5">
    <source>
        <dbReference type="ARBA" id="ARBA00023098"/>
    </source>
</evidence>
<evidence type="ECO:0000259" key="7">
    <source>
        <dbReference type="Pfam" id="PF00135"/>
    </source>
</evidence>
<dbReference type="AlphaFoldDB" id="A0A0D4D445"/>
<evidence type="ECO:0000256" key="4">
    <source>
        <dbReference type="ARBA" id="ARBA00022963"/>
    </source>
</evidence>
<keyword evidence="4" id="KW-0442">Lipid degradation</keyword>
<evidence type="ECO:0000313" key="8">
    <source>
        <dbReference type="EMBL" id="AJT57367.1"/>
    </source>
</evidence>
<evidence type="ECO:0000256" key="3">
    <source>
        <dbReference type="ARBA" id="ARBA00022801"/>
    </source>
</evidence>
<dbReference type="InterPro" id="IPR019819">
    <property type="entry name" value="Carboxylesterase_B_CS"/>
</dbReference>
<proteinExistence type="inferred from homology"/>
<name>A0A0D4D445_GEOCN</name>
<feature type="domain" description="Carboxylesterase type B" evidence="7">
    <location>
        <begin position="21"/>
        <end position="540"/>
    </location>
</feature>
<dbReference type="ESTHER" id="geoca-2lipa">
    <property type="family name" value="Fungal_carboxylesterase_lipase"/>
</dbReference>
<evidence type="ECO:0000256" key="6">
    <source>
        <dbReference type="RuleBase" id="RU361235"/>
    </source>
</evidence>
<dbReference type="EMBL" id="KP143749">
    <property type="protein sequence ID" value="AJT57367.1"/>
    <property type="molecule type" value="Genomic_DNA"/>
</dbReference>
<reference evidence="8" key="1">
    <citation type="submission" date="2014-11" db="EMBL/GenBank/DDBJ databases">
        <authorList>
            <person name="Qiao H."/>
            <person name="Guan W."/>
        </authorList>
    </citation>
    <scope>NUCLEOTIDE SEQUENCE</scope>
    <source>
        <strain evidence="8">FZ-4</strain>
    </source>
</reference>
<feature type="chain" id="PRO_5005114736" description="Carboxylic ester hydrolase" evidence="6">
    <location>
        <begin position="20"/>
        <end position="563"/>
    </location>
</feature>
<dbReference type="PROSITE" id="PS00941">
    <property type="entry name" value="CARBOXYLESTERASE_B_2"/>
    <property type="match status" value="1"/>
</dbReference>
<dbReference type="InterPro" id="IPR002018">
    <property type="entry name" value="CarbesteraseB"/>
</dbReference>
<dbReference type="GO" id="GO:0004806">
    <property type="term" value="F:triacylglycerol lipase activity"/>
    <property type="evidence" value="ECO:0007669"/>
    <property type="project" value="UniProtKB-EC"/>
</dbReference>
<accession>A0A0D4D445</accession>
<dbReference type="GO" id="GO:0016042">
    <property type="term" value="P:lipid catabolic process"/>
    <property type="evidence" value="ECO:0007669"/>
    <property type="project" value="UniProtKB-KW"/>
</dbReference>
<dbReference type="InterPro" id="IPR029058">
    <property type="entry name" value="AB_hydrolase_fold"/>
</dbReference>
<dbReference type="EC" id="3.1.1.-" evidence="6"/>